<accession>A0A0F8W0U8</accession>
<dbReference type="AlphaFoldDB" id="A0A0F8W0U8"/>
<proteinExistence type="predicted"/>
<protein>
    <submittedName>
        <fullName evidence="1">Uncharacterized protein</fullName>
    </submittedName>
</protein>
<dbReference type="EMBL" id="LAZR01070370">
    <property type="protein sequence ID" value="KKK41780.1"/>
    <property type="molecule type" value="Genomic_DNA"/>
</dbReference>
<reference evidence="1" key="1">
    <citation type="journal article" date="2015" name="Nature">
        <title>Complex archaea that bridge the gap between prokaryotes and eukaryotes.</title>
        <authorList>
            <person name="Spang A."/>
            <person name="Saw J.H."/>
            <person name="Jorgensen S.L."/>
            <person name="Zaremba-Niedzwiedzka K."/>
            <person name="Martijn J."/>
            <person name="Lind A.E."/>
            <person name="van Eijk R."/>
            <person name="Schleper C."/>
            <person name="Guy L."/>
            <person name="Ettema T.J."/>
        </authorList>
    </citation>
    <scope>NUCLEOTIDE SEQUENCE</scope>
</reference>
<name>A0A0F8W0U8_9ZZZZ</name>
<sequence length="101" mass="11512">MKFKKYIGSWDIEKQKEITGKILNTEEKGGKYDTKVYTLETEDAIVDVFGSVVLDEKLKSFGQVGNTIRIVFLGKKQGKDAEYKDFDVFKGIKDPEIHGVF</sequence>
<comment type="caution">
    <text evidence="1">The sequence shown here is derived from an EMBL/GenBank/DDBJ whole genome shotgun (WGS) entry which is preliminary data.</text>
</comment>
<evidence type="ECO:0000313" key="1">
    <source>
        <dbReference type="EMBL" id="KKK41780.1"/>
    </source>
</evidence>
<organism evidence="1">
    <name type="scientific">marine sediment metagenome</name>
    <dbReference type="NCBI Taxonomy" id="412755"/>
    <lineage>
        <taxon>unclassified sequences</taxon>
        <taxon>metagenomes</taxon>
        <taxon>ecological metagenomes</taxon>
    </lineage>
</organism>
<gene>
    <name evidence="1" type="ORF">LCGC14_2510860</name>
</gene>